<proteinExistence type="predicted"/>
<name>A0ABR4IN05_9EURO</name>
<organism evidence="1 2">
    <name type="scientific">Aspergillus pseudoustus</name>
    <dbReference type="NCBI Taxonomy" id="1810923"/>
    <lineage>
        <taxon>Eukaryota</taxon>
        <taxon>Fungi</taxon>
        <taxon>Dikarya</taxon>
        <taxon>Ascomycota</taxon>
        <taxon>Pezizomycotina</taxon>
        <taxon>Eurotiomycetes</taxon>
        <taxon>Eurotiomycetidae</taxon>
        <taxon>Eurotiales</taxon>
        <taxon>Aspergillaceae</taxon>
        <taxon>Aspergillus</taxon>
        <taxon>Aspergillus subgen. Nidulantes</taxon>
    </lineage>
</organism>
<sequence>MRYFIAVHDARTVASSLPLVTDLEPLAGLVRFSGCGWVGRSTHRMHEFDGFADGNPRISPGHRQLSLGHWSWVGPSFHGSGCDLSVIEDARLHHSCLRLKCQRTANHQPLMRVRMSSAIFPSPAANLIVPYPFIEYFLTPTWMVRCPDGFGRCPLQR</sequence>
<keyword evidence="2" id="KW-1185">Reference proteome</keyword>
<evidence type="ECO:0000313" key="2">
    <source>
        <dbReference type="Proteomes" id="UP001610446"/>
    </source>
</evidence>
<comment type="caution">
    <text evidence="1">The sequence shown here is derived from an EMBL/GenBank/DDBJ whole genome shotgun (WGS) entry which is preliminary data.</text>
</comment>
<protein>
    <submittedName>
        <fullName evidence="1">Uncharacterized protein</fullName>
    </submittedName>
</protein>
<accession>A0ABR4IN05</accession>
<evidence type="ECO:0000313" key="1">
    <source>
        <dbReference type="EMBL" id="KAL2828614.1"/>
    </source>
</evidence>
<dbReference type="Proteomes" id="UP001610446">
    <property type="component" value="Unassembled WGS sequence"/>
</dbReference>
<reference evidence="1 2" key="1">
    <citation type="submission" date="2024-07" db="EMBL/GenBank/DDBJ databases">
        <title>Section-level genome sequencing and comparative genomics of Aspergillus sections Usti and Cavernicolus.</title>
        <authorList>
            <consortium name="Lawrence Berkeley National Laboratory"/>
            <person name="Nybo J.L."/>
            <person name="Vesth T.C."/>
            <person name="Theobald S."/>
            <person name="Frisvad J.C."/>
            <person name="Larsen T.O."/>
            <person name="Kjaerboelling I."/>
            <person name="Rothschild-Mancinelli K."/>
            <person name="Lyhne E.K."/>
            <person name="Kogle M.E."/>
            <person name="Barry K."/>
            <person name="Clum A."/>
            <person name="Na H."/>
            <person name="Ledsgaard L."/>
            <person name="Lin J."/>
            <person name="Lipzen A."/>
            <person name="Kuo A."/>
            <person name="Riley R."/>
            <person name="Mondo S."/>
            <person name="Labutti K."/>
            <person name="Haridas S."/>
            <person name="Pangalinan J."/>
            <person name="Salamov A.A."/>
            <person name="Simmons B.A."/>
            <person name="Magnuson J.K."/>
            <person name="Chen J."/>
            <person name="Drula E."/>
            <person name="Henrissat B."/>
            <person name="Wiebenga A."/>
            <person name="Lubbers R.J."/>
            <person name="Gomes A.C."/>
            <person name="Makela M.R."/>
            <person name="Stajich J."/>
            <person name="Grigoriev I.V."/>
            <person name="Mortensen U.H."/>
            <person name="De Vries R.P."/>
            <person name="Baker S.E."/>
            <person name="Andersen M.R."/>
        </authorList>
    </citation>
    <scope>NUCLEOTIDE SEQUENCE [LARGE SCALE GENOMIC DNA]</scope>
    <source>
        <strain evidence="1 2">CBS 123904</strain>
    </source>
</reference>
<gene>
    <name evidence="1" type="ORF">BJY01DRAFT_129068</name>
</gene>
<dbReference type="EMBL" id="JBFXLU010000355">
    <property type="protein sequence ID" value="KAL2828614.1"/>
    <property type="molecule type" value="Genomic_DNA"/>
</dbReference>